<evidence type="ECO:0000313" key="1">
    <source>
        <dbReference type="EMBL" id="SFE93689.1"/>
    </source>
</evidence>
<accession>A0A1I2ELM8</accession>
<evidence type="ECO:0000313" key="2">
    <source>
        <dbReference type="Proteomes" id="UP000199400"/>
    </source>
</evidence>
<organism evidence="1 2">
    <name type="scientific">Nannocystis exedens</name>
    <dbReference type="NCBI Taxonomy" id="54"/>
    <lineage>
        <taxon>Bacteria</taxon>
        <taxon>Pseudomonadati</taxon>
        <taxon>Myxococcota</taxon>
        <taxon>Polyangia</taxon>
        <taxon>Nannocystales</taxon>
        <taxon>Nannocystaceae</taxon>
        <taxon>Nannocystis</taxon>
    </lineage>
</organism>
<dbReference type="EMBL" id="FOMX01000023">
    <property type="protein sequence ID" value="SFE93689.1"/>
    <property type="molecule type" value="Genomic_DNA"/>
</dbReference>
<dbReference type="STRING" id="54.SAMN02745121_06124"/>
<keyword evidence="2" id="KW-1185">Reference proteome</keyword>
<dbReference type="RefSeq" id="WP_256254094.1">
    <property type="nucleotide sequence ID" value="NZ_FOMX01000023.1"/>
</dbReference>
<sequence length="42" mass="4561">MRSEDVRALLQAGQPLTREPGMTDDFLLAEIASAGAIFLLGW</sequence>
<dbReference type="AlphaFoldDB" id="A0A1I2ELM8"/>
<dbReference type="Proteomes" id="UP000199400">
    <property type="component" value="Unassembled WGS sequence"/>
</dbReference>
<name>A0A1I2ELM8_9BACT</name>
<protein>
    <submittedName>
        <fullName evidence="1">Uncharacterized protein</fullName>
    </submittedName>
</protein>
<proteinExistence type="predicted"/>
<gene>
    <name evidence="1" type="ORF">SAMN02745121_06124</name>
</gene>
<reference evidence="2" key="1">
    <citation type="submission" date="2016-10" db="EMBL/GenBank/DDBJ databases">
        <authorList>
            <person name="Varghese N."/>
            <person name="Submissions S."/>
        </authorList>
    </citation>
    <scope>NUCLEOTIDE SEQUENCE [LARGE SCALE GENOMIC DNA]</scope>
    <source>
        <strain evidence="2">ATCC 25963</strain>
    </source>
</reference>